<evidence type="ECO:0000313" key="1">
    <source>
        <dbReference type="EMBL" id="APZ81938.1"/>
    </source>
</evidence>
<dbReference type="Proteomes" id="UP000224269">
    <property type="component" value="Segment"/>
</dbReference>
<accession>A0A288TY24</accession>
<reference evidence="2" key="1">
    <citation type="submission" date="2016-12" db="EMBL/GenBank/DDBJ databases">
        <authorList>
            <person name="Lee J.-H."/>
            <person name="Kim Y.-T."/>
            <person name="Kim J.-H."/>
            <person name="Ryu S.-R."/>
        </authorList>
    </citation>
    <scope>NUCLEOTIDE SEQUENCE [LARGE SCALE GENOMIC DNA]</scope>
</reference>
<name>A0A288TY24_9CAUD</name>
<dbReference type="InterPro" id="IPR025586">
    <property type="entry name" value="PcfJ"/>
</dbReference>
<sequence>MMATAVKERTLDEVFSNSDVPLKERLAEAEELIKSSEHVYDFGLGDDFSRFPSVNAELVSHLFVKEITPFGFHMQSVVYNIVKDSETKKTKHVLNRVYELEYNLRDKYTLLKKNGKELKFSENNIRNMFAGVSNKAVIEKLDELSDTKMYSDVYEGLGAIGYEKRKQVARFLERFMILHVIELIYKSGVPREFSKEVVRSVGRVASDGYSDTLDSHWLNLRETSPTKVLGVPKSIFKLICQGVITYNNLHSLYNEVTTIQRSTLMRRPDSVWDNEHYRWVYPEEAPEEVAKREHHNKKQKKRNKQGVARAYGVIYALYKYALELDEEYGLNKARAIILNESYSIFCREINPKRIDNLQREEAVCIAYSLGLDLNRVIRYVYYQLHVEQGFTRAGFNSTYRDYLRMMKQLNLRVVNFPKALKTAHDVAVMNMEVVKDERLAKEFAQRTETYKFWEDTKVRGSEFIMIIPDTVDDLAKEGSSLHHCVFSYARQVANGETNILFMRHKDDPDTSLVTVEIRYNAMEDRYKVIQARGMLNRALSKEEEEFLQKWCKKVGNVDRK</sequence>
<proteinExistence type="predicted"/>
<keyword evidence="2" id="KW-1185">Reference proteome</keyword>
<evidence type="ECO:0008006" key="3">
    <source>
        <dbReference type="Google" id="ProtNLM"/>
    </source>
</evidence>
<gene>
    <name evidence="1" type="ORF">EFP01_011</name>
</gene>
<protein>
    <recommendedName>
        <fullName evidence="3">PcfJ-like protein</fullName>
    </recommendedName>
</protein>
<evidence type="ECO:0000313" key="2">
    <source>
        <dbReference type="Proteomes" id="UP000224269"/>
    </source>
</evidence>
<organism evidence="1 2">
    <name type="scientific">Enterococcus phage EFP01</name>
    <dbReference type="NCBI Taxonomy" id="1926594"/>
    <lineage>
        <taxon>Viruses</taxon>
        <taxon>Duplodnaviria</taxon>
        <taxon>Heunggongvirae</taxon>
        <taxon>Uroviricota</taxon>
        <taxon>Caudoviricetes</taxon>
        <taxon>Herelleviridae</taxon>
        <taxon>Brockvirinae</taxon>
        <taxon>Schiekvirus</taxon>
        <taxon>Schiekvirus EFP01</taxon>
    </lineage>
</organism>
<dbReference type="EMBL" id="KY549443">
    <property type="protein sequence ID" value="APZ81938.1"/>
    <property type="molecule type" value="Genomic_DNA"/>
</dbReference>
<dbReference type="Pfam" id="PF14284">
    <property type="entry name" value="PcfJ"/>
    <property type="match status" value="1"/>
</dbReference>